<feature type="compositionally biased region" description="Pro residues" evidence="1">
    <location>
        <begin position="48"/>
        <end position="57"/>
    </location>
</feature>
<dbReference type="AlphaFoldDB" id="A0A927G8P6"/>
<dbReference type="Pfam" id="PF07331">
    <property type="entry name" value="TctB"/>
    <property type="match status" value="1"/>
</dbReference>
<feature type="transmembrane region" description="Helical" evidence="2">
    <location>
        <begin position="149"/>
        <end position="172"/>
    </location>
</feature>
<keyword evidence="2" id="KW-1133">Transmembrane helix</keyword>
<feature type="domain" description="DUF1468" evidence="3">
    <location>
        <begin position="67"/>
        <end position="202"/>
    </location>
</feature>
<organism evidence="4 5">
    <name type="scientific">Cellulosimicrobium arenosum</name>
    <dbReference type="NCBI Taxonomy" id="2708133"/>
    <lineage>
        <taxon>Bacteria</taxon>
        <taxon>Bacillati</taxon>
        <taxon>Actinomycetota</taxon>
        <taxon>Actinomycetes</taxon>
        <taxon>Micrococcales</taxon>
        <taxon>Promicromonosporaceae</taxon>
        <taxon>Cellulosimicrobium</taxon>
    </lineage>
</organism>
<name>A0A927G8P6_9MICO</name>
<accession>A0A927G8P6</accession>
<feature type="transmembrane region" description="Helical" evidence="2">
    <location>
        <begin position="63"/>
        <end position="80"/>
    </location>
</feature>
<dbReference type="RefSeq" id="WP_191828169.1">
    <property type="nucleotide sequence ID" value="NZ_JACYHB010000003.1"/>
</dbReference>
<keyword evidence="5" id="KW-1185">Reference proteome</keyword>
<gene>
    <name evidence="4" type="ORF">IF651_05960</name>
</gene>
<evidence type="ECO:0000256" key="2">
    <source>
        <dbReference type="SAM" id="Phobius"/>
    </source>
</evidence>
<evidence type="ECO:0000313" key="4">
    <source>
        <dbReference type="EMBL" id="MBD8078604.1"/>
    </source>
</evidence>
<dbReference type="EMBL" id="JACYHB010000003">
    <property type="protein sequence ID" value="MBD8078604.1"/>
    <property type="molecule type" value="Genomic_DNA"/>
</dbReference>
<reference evidence="4" key="2">
    <citation type="submission" date="2020-09" db="EMBL/GenBank/DDBJ databases">
        <authorList>
            <person name="Yu Y."/>
        </authorList>
    </citation>
    <scope>NUCLEOTIDE SEQUENCE</scope>
    <source>
        <strain evidence="4">KCTC 49039</strain>
    </source>
</reference>
<feature type="region of interest" description="Disordered" evidence="1">
    <location>
        <begin position="1"/>
        <end position="58"/>
    </location>
</feature>
<comment type="caution">
    <text evidence="4">The sequence shown here is derived from an EMBL/GenBank/DDBJ whole genome shotgun (WGS) entry which is preliminary data.</text>
</comment>
<keyword evidence="2" id="KW-0812">Transmembrane</keyword>
<dbReference type="InterPro" id="IPR009936">
    <property type="entry name" value="DUF1468"/>
</dbReference>
<evidence type="ECO:0000259" key="3">
    <source>
        <dbReference type="Pfam" id="PF07331"/>
    </source>
</evidence>
<protein>
    <submittedName>
        <fullName evidence="4">Tripartite tricarboxylate transporter TctB family protein</fullName>
    </submittedName>
</protein>
<keyword evidence="2" id="KW-0472">Membrane</keyword>
<dbReference type="Proteomes" id="UP000610846">
    <property type="component" value="Unassembled WGS sequence"/>
</dbReference>
<sequence>MTSARSAHGGAAPSEQDGAVPLADPEPTAGPASDATARPDLGAGAPTDPDPAPPAPPSRRLEVASALVSLVLLAGLAFLARRIELRTETGGIDPRWWPELLGTVGAVLAVALLVVALVRPSDRGDLEATTRTGYVRLGASVALTVGYLLLWPLVGFLVATPIYLLALILLFGGRGWRTLIGFPVLTTAFIYLLFHTLLEVPL</sequence>
<reference evidence="4" key="1">
    <citation type="journal article" date="2018" name="Curr. Microbiol.">
        <title>Cellulosimicrobium arenosum sp. nov., Isolated from Marine Sediment Sand.</title>
        <authorList>
            <person name="Oh M."/>
            <person name="Kim J.H."/>
            <person name="Yoon J.H."/>
            <person name="Schumann P."/>
            <person name="Kim W."/>
        </authorList>
    </citation>
    <scope>NUCLEOTIDE SEQUENCE</scope>
    <source>
        <strain evidence="4">KCTC 49039</strain>
    </source>
</reference>
<feature type="transmembrane region" description="Helical" evidence="2">
    <location>
        <begin position="179"/>
        <end position="198"/>
    </location>
</feature>
<evidence type="ECO:0000313" key="5">
    <source>
        <dbReference type="Proteomes" id="UP000610846"/>
    </source>
</evidence>
<evidence type="ECO:0000256" key="1">
    <source>
        <dbReference type="SAM" id="MobiDB-lite"/>
    </source>
</evidence>
<proteinExistence type="predicted"/>
<feature type="transmembrane region" description="Helical" evidence="2">
    <location>
        <begin position="100"/>
        <end position="118"/>
    </location>
</feature>